<keyword evidence="2" id="KW-1185">Reference proteome</keyword>
<evidence type="ECO:0000313" key="2">
    <source>
        <dbReference type="Proteomes" id="UP000250140"/>
    </source>
</evidence>
<gene>
    <name evidence="1" type="ORF">AOQ84DRAFT_378137</name>
</gene>
<name>A0A8E2EY10_9PEZI</name>
<evidence type="ECO:0000313" key="1">
    <source>
        <dbReference type="EMBL" id="OCL06961.1"/>
    </source>
</evidence>
<dbReference type="AlphaFoldDB" id="A0A8E2EY10"/>
<organism evidence="1 2">
    <name type="scientific">Glonium stellatum</name>
    <dbReference type="NCBI Taxonomy" id="574774"/>
    <lineage>
        <taxon>Eukaryota</taxon>
        <taxon>Fungi</taxon>
        <taxon>Dikarya</taxon>
        <taxon>Ascomycota</taxon>
        <taxon>Pezizomycotina</taxon>
        <taxon>Dothideomycetes</taxon>
        <taxon>Pleosporomycetidae</taxon>
        <taxon>Gloniales</taxon>
        <taxon>Gloniaceae</taxon>
        <taxon>Glonium</taxon>
    </lineage>
</organism>
<sequence>MKAQDYSGRRFTNDADSSWAFTGVLKYIQKDFPKGWFKGEKRRCGEFIVLSTRCTMERDELCLNRGDDKIFHQFLIDHVPDCKRAQENNVMLVGWEGKIAYRVNITKIGKDVWKESNSQRKHIVLG</sequence>
<reference evidence="1 2" key="1">
    <citation type="journal article" date="2016" name="Nat. Commun.">
        <title>Ectomycorrhizal ecology is imprinted in the genome of the dominant symbiotic fungus Cenococcum geophilum.</title>
        <authorList>
            <consortium name="DOE Joint Genome Institute"/>
            <person name="Peter M."/>
            <person name="Kohler A."/>
            <person name="Ohm R.A."/>
            <person name="Kuo A."/>
            <person name="Krutzmann J."/>
            <person name="Morin E."/>
            <person name="Arend M."/>
            <person name="Barry K.W."/>
            <person name="Binder M."/>
            <person name="Choi C."/>
            <person name="Clum A."/>
            <person name="Copeland A."/>
            <person name="Grisel N."/>
            <person name="Haridas S."/>
            <person name="Kipfer T."/>
            <person name="LaButti K."/>
            <person name="Lindquist E."/>
            <person name="Lipzen A."/>
            <person name="Maire R."/>
            <person name="Meier B."/>
            <person name="Mihaltcheva S."/>
            <person name="Molinier V."/>
            <person name="Murat C."/>
            <person name="Poggeler S."/>
            <person name="Quandt C.A."/>
            <person name="Sperisen C."/>
            <person name="Tritt A."/>
            <person name="Tisserant E."/>
            <person name="Crous P.W."/>
            <person name="Henrissat B."/>
            <person name="Nehls U."/>
            <person name="Egli S."/>
            <person name="Spatafora J.W."/>
            <person name="Grigoriev I.V."/>
            <person name="Martin F.M."/>
        </authorList>
    </citation>
    <scope>NUCLEOTIDE SEQUENCE [LARGE SCALE GENOMIC DNA]</scope>
    <source>
        <strain evidence="1 2">CBS 207.34</strain>
    </source>
</reference>
<proteinExistence type="predicted"/>
<dbReference type="Proteomes" id="UP000250140">
    <property type="component" value="Unassembled WGS sequence"/>
</dbReference>
<accession>A0A8E2EY10</accession>
<dbReference type="EMBL" id="KV749951">
    <property type="protein sequence ID" value="OCL06961.1"/>
    <property type="molecule type" value="Genomic_DNA"/>
</dbReference>
<protein>
    <submittedName>
        <fullName evidence="1">Uncharacterized protein</fullName>
    </submittedName>
</protein>